<sequence>MQKRLQSSCDELSEKNNEYISAQNHAPEVASREEEVYQQYTQKDEGLLQVMVKTTDAIDKIWCLIEKAQRKEKLPKSTLPTFNGDSLSWEAFWESFSASVDCKDLPPTQRFSYSKGCLRNGALSVIEELPLSNANHKVAKKLLRARFGDRDVMRQLIYNQFGISPRCSGNTAQLRDFATEAKKY</sequence>
<dbReference type="STRING" id="51028.A0A3P6J3A7"/>
<dbReference type="PANTHER" id="PTHR22954">
    <property type="entry name" value="RETROVIRAL PROTEASE-RELATED"/>
    <property type="match status" value="1"/>
</dbReference>
<dbReference type="OrthoDB" id="7444419at2759"/>
<reference evidence="1 2" key="1">
    <citation type="submission" date="2018-10" db="EMBL/GenBank/DDBJ databases">
        <authorList>
            <consortium name="Pathogen Informatics"/>
        </authorList>
    </citation>
    <scope>NUCLEOTIDE SEQUENCE [LARGE SCALE GENOMIC DNA]</scope>
</reference>
<gene>
    <name evidence="1" type="ORF">EVEC_LOCUS10075</name>
</gene>
<dbReference type="AlphaFoldDB" id="A0A3P6J3A7"/>
<dbReference type="Pfam" id="PF03564">
    <property type="entry name" value="DUF1759"/>
    <property type="match status" value="1"/>
</dbReference>
<proteinExistence type="predicted"/>
<evidence type="ECO:0000313" key="2">
    <source>
        <dbReference type="Proteomes" id="UP000274131"/>
    </source>
</evidence>
<dbReference type="PANTHER" id="PTHR22954:SF3">
    <property type="entry name" value="PROTEIN CBG08539"/>
    <property type="match status" value="1"/>
</dbReference>
<dbReference type="Proteomes" id="UP000274131">
    <property type="component" value="Unassembled WGS sequence"/>
</dbReference>
<protein>
    <submittedName>
        <fullName evidence="1">Uncharacterized protein</fullName>
    </submittedName>
</protein>
<evidence type="ECO:0000313" key="1">
    <source>
        <dbReference type="EMBL" id="VDD95324.1"/>
    </source>
</evidence>
<name>A0A3P6J3A7_ENTVE</name>
<dbReference type="InterPro" id="IPR005312">
    <property type="entry name" value="DUF1759"/>
</dbReference>
<keyword evidence="2" id="KW-1185">Reference proteome</keyword>
<organism evidence="1 2">
    <name type="scientific">Enterobius vermicularis</name>
    <name type="common">Human pinworm</name>
    <dbReference type="NCBI Taxonomy" id="51028"/>
    <lineage>
        <taxon>Eukaryota</taxon>
        <taxon>Metazoa</taxon>
        <taxon>Ecdysozoa</taxon>
        <taxon>Nematoda</taxon>
        <taxon>Chromadorea</taxon>
        <taxon>Rhabditida</taxon>
        <taxon>Spirurina</taxon>
        <taxon>Oxyuridomorpha</taxon>
        <taxon>Oxyuroidea</taxon>
        <taxon>Oxyuridae</taxon>
        <taxon>Enterobius</taxon>
    </lineage>
</organism>
<accession>A0A3P6J3A7</accession>
<dbReference type="EMBL" id="UXUI01010518">
    <property type="protein sequence ID" value="VDD95324.1"/>
    <property type="molecule type" value="Genomic_DNA"/>
</dbReference>